<dbReference type="PANTHER" id="PTHR43575">
    <property type="entry name" value="PROTEIN ABCI7, CHLOROPLASTIC"/>
    <property type="match status" value="1"/>
</dbReference>
<gene>
    <name evidence="2" type="ORF">A2131_01465</name>
</gene>
<comment type="caution">
    <text evidence="2">The sequence shown here is derived from an EMBL/GenBank/DDBJ whole genome shotgun (WGS) entry which is preliminary data.</text>
</comment>
<name>A0A1G2K2U7_9BACT</name>
<accession>A0A1G2K2U7</accession>
<evidence type="ECO:0000313" key="3">
    <source>
        <dbReference type="Proteomes" id="UP000177392"/>
    </source>
</evidence>
<reference evidence="2 3" key="1">
    <citation type="journal article" date="2016" name="Nat. Commun.">
        <title>Thousands of microbial genomes shed light on interconnected biogeochemical processes in an aquifer system.</title>
        <authorList>
            <person name="Anantharaman K."/>
            <person name="Brown C.T."/>
            <person name="Hug L.A."/>
            <person name="Sharon I."/>
            <person name="Castelle C.J."/>
            <person name="Probst A.J."/>
            <person name="Thomas B.C."/>
            <person name="Singh A."/>
            <person name="Wilkins M.J."/>
            <person name="Karaoz U."/>
            <person name="Brodie E.L."/>
            <person name="Williams K.H."/>
            <person name="Hubbard S.S."/>
            <person name="Banfield J.F."/>
        </authorList>
    </citation>
    <scope>NUCLEOTIDE SEQUENCE [LARGE SCALE GENOMIC DNA]</scope>
</reference>
<dbReference type="PANTHER" id="PTHR43575:SF1">
    <property type="entry name" value="PROTEIN ABCI7, CHLOROPLASTIC"/>
    <property type="match status" value="1"/>
</dbReference>
<dbReference type="AlphaFoldDB" id="A0A1G2K2U7"/>
<evidence type="ECO:0000313" key="2">
    <source>
        <dbReference type="EMBL" id="OGZ93737.1"/>
    </source>
</evidence>
<organism evidence="2 3">
    <name type="scientific">Candidatus Sungbacteria bacterium GWC2_49_10</name>
    <dbReference type="NCBI Taxonomy" id="1802263"/>
    <lineage>
        <taxon>Bacteria</taxon>
        <taxon>Candidatus Sungiibacteriota</taxon>
    </lineage>
</organism>
<evidence type="ECO:0000259" key="1">
    <source>
        <dbReference type="Pfam" id="PF01458"/>
    </source>
</evidence>
<dbReference type="GO" id="GO:0016226">
    <property type="term" value="P:iron-sulfur cluster assembly"/>
    <property type="evidence" value="ECO:0007669"/>
    <property type="project" value="InterPro"/>
</dbReference>
<feature type="domain" description="SUF system FeS cluster assembly SufBD core" evidence="1">
    <location>
        <begin position="29"/>
        <end position="182"/>
    </location>
</feature>
<dbReference type="InterPro" id="IPR055346">
    <property type="entry name" value="Fe-S_cluster_assembly_SufBD"/>
</dbReference>
<dbReference type="Pfam" id="PF01458">
    <property type="entry name" value="SUFBD_core"/>
    <property type="match status" value="1"/>
</dbReference>
<dbReference type="SUPFAM" id="SSF101960">
    <property type="entry name" value="Stabilizer of iron transporter SufD"/>
    <property type="match status" value="1"/>
</dbReference>
<sequence>MELKEKTIFSKDLSPVWKEDITLRENGENIRWNIVFVEKIPERVDLKIHLDAPKSRAIFSLACIGREKMNTEINITFLHDAAETYGRVIAKAALFDESRFVLKGMLHVTEQGKGADTYFLGKALLLSPAARGEIYPYLEIETNEVKASHGSSVGKLDERDMFYLGTRGIGHGDAQAILLGSFFRELGRFLPNKERSMYFQEDVYA</sequence>
<dbReference type="Proteomes" id="UP000177392">
    <property type="component" value="Unassembled WGS sequence"/>
</dbReference>
<protein>
    <recommendedName>
        <fullName evidence="1">SUF system FeS cluster assembly SufBD core domain-containing protein</fullName>
    </recommendedName>
</protein>
<dbReference type="EMBL" id="MHQB01000029">
    <property type="protein sequence ID" value="OGZ93737.1"/>
    <property type="molecule type" value="Genomic_DNA"/>
</dbReference>
<dbReference type="InterPro" id="IPR000825">
    <property type="entry name" value="SUF_FeS_clus_asmbl_SufBD_core"/>
</dbReference>
<dbReference type="InterPro" id="IPR037284">
    <property type="entry name" value="SUF_FeS_clus_asmbl_SufBD_sf"/>
</dbReference>
<proteinExistence type="predicted"/>